<dbReference type="Pfam" id="PF01791">
    <property type="entry name" value="DeoC"/>
    <property type="match status" value="1"/>
</dbReference>
<evidence type="ECO:0000313" key="6">
    <source>
        <dbReference type="Proteomes" id="UP000266305"/>
    </source>
</evidence>
<comment type="caution">
    <text evidence="5">The sequence shown here is derived from an EMBL/GenBank/DDBJ whole genome shotgun (WGS) entry which is preliminary data.</text>
</comment>
<keyword evidence="4" id="KW-0119">Carbohydrate metabolism</keyword>
<evidence type="ECO:0000256" key="1">
    <source>
        <dbReference type="ARBA" id="ARBA00008679"/>
    </source>
</evidence>
<accession>A0AAX1UKP8</accession>
<reference evidence="5 6" key="1">
    <citation type="submission" date="2018-08" db="EMBL/GenBank/DDBJ databases">
        <title>Draft genome sequence of Rhodobacter sphaeroides FY.</title>
        <authorList>
            <person name="Rayyan A."/>
            <person name="Meyer T.E."/>
            <person name="Kyndt J.A."/>
        </authorList>
    </citation>
    <scope>NUCLEOTIDE SEQUENCE [LARGE SCALE GENOMIC DNA]</scope>
    <source>
        <strain evidence="5 6">FY</strain>
    </source>
</reference>
<dbReference type="GO" id="GO:0061595">
    <property type="term" value="F:6-deoxy-6-sulfofructose-1-phosphate aldolase activity"/>
    <property type="evidence" value="ECO:0007669"/>
    <property type="project" value="InterPro"/>
</dbReference>
<dbReference type="Gene3D" id="3.20.20.70">
    <property type="entry name" value="Aldolase class I"/>
    <property type="match status" value="1"/>
</dbReference>
<dbReference type="PANTHER" id="PTHR39340:SF1">
    <property type="entry name" value="SULFOFRUCTOSEPHOSPHATE ALDOLASE"/>
    <property type="match status" value="1"/>
</dbReference>
<protein>
    <submittedName>
        <fullName evidence="5">Aldolase</fullName>
    </submittedName>
</protein>
<keyword evidence="3" id="KW-0704">Schiff base</keyword>
<dbReference type="AlphaFoldDB" id="A0AAX1UKP8"/>
<dbReference type="InterPro" id="IPR002915">
    <property type="entry name" value="DeoC/FbaB/LacD_aldolase"/>
</dbReference>
<evidence type="ECO:0000256" key="4">
    <source>
        <dbReference type="ARBA" id="ARBA00023277"/>
    </source>
</evidence>
<dbReference type="PANTHER" id="PTHR39340">
    <property type="entry name" value="SULFOFRUCTOSEPHOSPHATE ALDOLASE"/>
    <property type="match status" value="1"/>
</dbReference>
<dbReference type="InterPro" id="IPR050552">
    <property type="entry name" value="LacD_aldolase"/>
</dbReference>
<dbReference type="GO" id="GO:1902777">
    <property type="term" value="P:6-sulfoquinovose(1-) catabolic process"/>
    <property type="evidence" value="ECO:0007669"/>
    <property type="project" value="InterPro"/>
</dbReference>
<dbReference type="EMBL" id="QWGP01000011">
    <property type="protein sequence ID" value="RHZ94720.1"/>
    <property type="molecule type" value="Genomic_DNA"/>
</dbReference>
<evidence type="ECO:0000256" key="3">
    <source>
        <dbReference type="ARBA" id="ARBA00023270"/>
    </source>
</evidence>
<dbReference type="InterPro" id="IPR013785">
    <property type="entry name" value="Aldolase_TIM"/>
</dbReference>
<organism evidence="5 6">
    <name type="scientific">Cereibacter sphaeroides</name>
    <name type="common">Rhodobacter sphaeroides</name>
    <dbReference type="NCBI Taxonomy" id="1063"/>
    <lineage>
        <taxon>Bacteria</taxon>
        <taxon>Pseudomonadati</taxon>
        <taxon>Pseudomonadota</taxon>
        <taxon>Alphaproteobacteria</taxon>
        <taxon>Rhodobacterales</taxon>
        <taxon>Paracoccaceae</taxon>
        <taxon>Cereibacter</taxon>
    </lineage>
</organism>
<gene>
    <name evidence="5" type="ORF">D1114_11680</name>
</gene>
<proteinExistence type="inferred from homology"/>
<sequence length="289" mass="31101">MASTPDLSALQRPSGAFAMLAIDQRESMRAMFADTQAEPVSDRQLVDFKLEALRHLTPHASAVLIDRPFGWQPALEAGVVAQGCGLIAAADEFHASADEIVADAGLDDLVVPEAVKAQGAQALKLLVVWRPDGNPEKRIALVDEFVARCRRAGLISLIEPVSRKPLDGRPHDLHNGILAAARELGNRGQDIYKAEVPLHAAGDEAEVRRRCAELTEAIASPWVVLSSGVAPDRFPTAVEWACREGAQGFLAGRAVWKETIGAPDMAEALRTTAVDRLKRLCETVDRAVG</sequence>
<evidence type="ECO:0000313" key="5">
    <source>
        <dbReference type="EMBL" id="RHZ94720.1"/>
    </source>
</evidence>
<dbReference type="SMART" id="SM01133">
    <property type="entry name" value="DeoC"/>
    <property type="match status" value="1"/>
</dbReference>
<keyword evidence="2" id="KW-0456">Lyase</keyword>
<evidence type="ECO:0000256" key="2">
    <source>
        <dbReference type="ARBA" id="ARBA00023239"/>
    </source>
</evidence>
<dbReference type="InterPro" id="IPR017291">
    <property type="entry name" value="SFP_aldolase_YihT"/>
</dbReference>
<dbReference type="PIRSF" id="PIRSF037840">
    <property type="entry name" value="Aldolase_YihT"/>
    <property type="match status" value="1"/>
</dbReference>
<comment type="similarity">
    <text evidence="1">Belongs to the aldolase LacD family.</text>
</comment>
<dbReference type="Proteomes" id="UP000266305">
    <property type="component" value="Unassembled WGS sequence"/>
</dbReference>
<dbReference type="SUPFAM" id="SSF51569">
    <property type="entry name" value="Aldolase"/>
    <property type="match status" value="1"/>
</dbReference>
<name>A0AAX1UKP8_CERSP</name>
<dbReference type="RefSeq" id="WP_119000255.1">
    <property type="nucleotide sequence ID" value="NZ_QWGP01000011.1"/>
</dbReference>